<dbReference type="SUPFAM" id="SSF52821">
    <property type="entry name" value="Rhodanese/Cell cycle control phosphatase"/>
    <property type="match status" value="1"/>
</dbReference>
<gene>
    <name evidence="2" type="ORF">D3874_23180</name>
</gene>
<dbReference type="SMART" id="SM00450">
    <property type="entry name" value="RHOD"/>
    <property type="match status" value="1"/>
</dbReference>
<feature type="domain" description="Rhodanese" evidence="1">
    <location>
        <begin position="19"/>
        <end position="142"/>
    </location>
</feature>
<evidence type="ECO:0000313" key="2">
    <source>
        <dbReference type="EMBL" id="RJF90146.1"/>
    </source>
</evidence>
<name>A0A418WJB5_9PROT</name>
<dbReference type="Pfam" id="PF00581">
    <property type="entry name" value="Rhodanese"/>
    <property type="match status" value="1"/>
</dbReference>
<dbReference type="RefSeq" id="WP_119782452.1">
    <property type="nucleotide sequence ID" value="NZ_QYUK01000011.1"/>
</dbReference>
<keyword evidence="3" id="KW-1185">Reference proteome</keyword>
<proteinExistence type="predicted"/>
<dbReference type="OrthoDB" id="9815890at2"/>
<dbReference type="Proteomes" id="UP000284605">
    <property type="component" value="Unassembled WGS sequence"/>
</dbReference>
<accession>A0A418WJB5</accession>
<dbReference type="InterPro" id="IPR036873">
    <property type="entry name" value="Rhodanese-like_dom_sf"/>
</dbReference>
<reference evidence="2 3" key="1">
    <citation type="submission" date="2018-09" db="EMBL/GenBank/DDBJ databases">
        <authorList>
            <person name="Zhu H."/>
        </authorList>
    </citation>
    <scope>NUCLEOTIDE SEQUENCE [LARGE SCALE GENOMIC DNA]</scope>
    <source>
        <strain evidence="2 3">K1W22B-8</strain>
    </source>
</reference>
<evidence type="ECO:0000313" key="3">
    <source>
        <dbReference type="Proteomes" id="UP000284605"/>
    </source>
</evidence>
<protein>
    <submittedName>
        <fullName evidence="2">Rhodanese-like domain-containing protein</fullName>
    </submittedName>
</protein>
<dbReference type="InterPro" id="IPR044240">
    <property type="entry name" value="STR4-like"/>
</dbReference>
<dbReference type="InterPro" id="IPR001763">
    <property type="entry name" value="Rhodanese-like_dom"/>
</dbReference>
<comment type="caution">
    <text evidence="2">The sequence shown here is derived from an EMBL/GenBank/DDBJ whole genome shotgun (WGS) entry which is preliminary data.</text>
</comment>
<dbReference type="PANTHER" id="PTHR47377:SF1">
    <property type="entry name" value="RHODANESE-LIKE DOMAIN-CONTAINING PROTEIN 4, CHLOROPLASTIC"/>
    <property type="match status" value="1"/>
</dbReference>
<dbReference type="PANTHER" id="PTHR47377">
    <property type="entry name" value="RHODANESE-LIKE DOMAIN-CONTAINING PROTEIN 4, CHLOROPLASTIC"/>
    <property type="match status" value="1"/>
</dbReference>
<dbReference type="EMBL" id="QYUK01000011">
    <property type="protein sequence ID" value="RJF90146.1"/>
    <property type="molecule type" value="Genomic_DNA"/>
</dbReference>
<dbReference type="AlphaFoldDB" id="A0A418WJB5"/>
<sequence>MADYAGDITPDDAWRILGQDSGAVLVDVRSAAEWSFVGVPDLGGLGKKPALVAWAHFPGMTANGNFLAELEAVLSGAGHHPGSPILFLCRSGARSRSAALAVTKAGLAPAYNITGGFEGDLDGSRHRGAVGGWKAAGLPWQQS</sequence>
<dbReference type="Gene3D" id="3.40.250.10">
    <property type="entry name" value="Rhodanese-like domain"/>
    <property type="match status" value="1"/>
</dbReference>
<evidence type="ECO:0000259" key="1">
    <source>
        <dbReference type="PROSITE" id="PS50206"/>
    </source>
</evidence>
<dbReference type="PROSITE" id="PS50206">
    <property type="entry name" value="RHODANESE_3"/>
    <property type="match status" value="1"/>
</dbReference>
<organism evidence="2 3">
    <name type="scientific">Oleomonas cavernae</name>
    <dbReference type="NCBI Taxonomy" id="2320859"/>
    <lineage>
        <taxon>Bacteria</taxon>
        <taxon>Pseudomonadati</taxon>
        <taxon>Pseudomonadota</taxon>
        <taxon>Alphaproteobacteria</taxon>
        <taxon>Acetobacterales</taxon>
        <taxon>Acetobacteraceae</taxon>
        <taxon>Oleomonas</taxon>
    </lineage>
</organism>